<proteinExistence type="predicted"/>
<reference evidence="2" key="1">
    <citation type="submission" date="2018-04" db="EMBL/GenBank/DDBJ databases">
        <authorList>
            <person name="Go L.Y."/>
            <person name="Mitchell J.A."/>
        </authorList>
    </citation>
    <scope>NUCLEOTIDE SEQUENCE</scope>
    <source>
        <tissue evidence="2">Whole organism</tissue>
    </source>
</reference>
<dbReference type="VEuPathDB" id="VectorBase:CSON006772"/>
<evidence type="ECO:0000256" key="1">
    <source>
        <dbReference type="SAM" id="MobiDB-lite"/>
    </source>
</evidence>
<feature type="region of interest" description="Disordered" evidence="1">
    <location>
        <begin position="51"/>
        <end position="78"/>
    </location>
</feature>
<dbReference type="AlphaFoldDB" id="A0A336LBV6"/>
<reference evidence="3" key="2">
    <citation type="submission" date="2018-07" db="EMBL/GenBank/DDBJ databases">
        <authorList>
            <person name="Quirk P.G."/>
            <person name="Krulwich T.A."/>
        </authorList>
    </citation>
    <scope>NUCLEOTIDE SEQUENCE</scope>
</reference>
<dbReference type="EMBL" id="UFQT01002550">
    <property type="protein sequence ID" value="SSX33672.1"/>
    <property type="molecule type" value="Genomic_DNA"/>
</dbReference>
<dbReference type="EMBL" id="UFQS01002550">
    <property type="protein sequence ID" value="SSX14257.1"/>
    <property type="molecule type" value="Genomic_DNA"/>
</dbReference>
<sequence length="288" mass="31571">MSFNAQGVQGVVTHQPTSNVSQNLTGLEDVHNAGGWIPAIERALLKLSQNPEFHSESSAPSAPPLEGSQISDAPPPYSVLYPESQTDTVFDSHISRCFQTNSWRDMTINGNQIFKDLSENDMKMLEDALSTPDATVYSLKITLELAENQKCSSFSEFLKMFTFVKNYMKFKQEKELKSTVPQSEINQTTRYDQHPGMAQVDGAPPQSRHTDPMNDPFCCWLWFMHAPPTHGTSCPCCFCCFDCSCCSNGSDIVTDANQGSSDCCTGCDDCGECDCGDCDCGGCDCGGF</sequence>
<gene>
    <name evidence="2" type="primary">CSON006772</name>
</gene>
<name>A0A336LBV6_CULSO</name>
<evidence type="ECO:0000313" key="3">
    <source>
        <dbReference type="EMBL" id="SSX33672.1"/>
    </source>
</evidence>
<evidence type="ECO:0000313" key="2">
    <source>
        <dbReference type="EMBL" id="SSX14257.1"/>
    </source>
</evidence>
<organism evidence="2">
    <name type="scientific">Culicoides sonorensis</name>
    <name type="common">Biting midge</name>
    <dbReference type="NCBI Taxonomy" id="179676"/>
    <lineage>
        <taxon>Eukaryota</taxon>
        <taxon>Metazoa</taxon>
        <taxon>Ecdysozoa</taxon>
        <taxon>Arthropoda</taxon>
        <taxon>Hexapoda</taxon>
        <taxon>Insecta</taxon>
        <taxon>Pterygota</taxon>
        <taxon>Neoptera</taxon>
        <taxon>Endopterygota</taxon>
        <taxon>Diptera</taxon>
        <taxon>Nematocera</taxon>
        <taxon>Chironomoidea</taxon>
        <taxon>Ceratopogonidae</taxon>
        <taxon>Ceratopogoninae</taxon>
        <taxon>Culicoides</taxon>
        <taxon>Monoculicoides</taxon>
    </lineage>
</organism>
<accession>A0A336LBV6</accession>
<protein>
    <submittedName>
        <fullName evidence="2">CSON006772 protein</fullName>
    </submittedName>
</protein>